<proteinExistence type="inferred from homology"/>
<organism evidence="11 12">
    <name type="scientific">Paenibacillus aurantiacus</name>
    <dbReference type="NCBI Taxonomy" id="1936118"/>
    <lineage>
        <taxon>Bacteria</taxon>
        <taxon>Bacillati</taxon>
        <taxon>Bacillota</taxon>
        <taxon>Bacilli</taxon>
        <taxon>Bacillales</taxon>
        <taxon>Paenibacillaceae</taxon>
        <taxon>Paenibacillus</taxon>
    </lineage>
</organism>
<gene>
    <name evidence="11" type="ORF">ACFFSY_06365</name>
</gene>
<dbReference type="InterPro" id="IPR000415">
    <property type="entry name" value="Nitroreductase-like"/>
</dbReference>
<dbReference type="Pfam" id="PF00881">
    <property type="entry name" value="Nitroreductase"/>
    <property type="match status" value="1"/>
</dbReference>
<keyword evidence="7 8" id="KW-0520">NAD</keyword>
<evidence type="ECO:0000313" key="11">
    <source>
        <dbReference type="EMBL" id="MFB9325544.1"/>
    </source>
</evidence>
<comment type="caution">
    <text evidence="11">The sequence shown here is derived from an EMBL/GenBank/DDBJ whole genome shotgun (WGS) entry which is preliminary data.</text>
</comment>
<dbReference type="InterPro" id="IPR026021">
    <property type="entry name" value="YdjA-like"/>
</dbReference>
<evidence type="ECO:0000256" key="7">
    <source>
        <dbReference type="ARBA" id="ARBA00023027"/>
    </source>
</evidence>
<protein>
    <recommendedName>
        <fullName evidence="8">Putative NAD(P)H nitroreductase</fullName>
        <ecNumber evidence="8">1.-.-.-</ecNumber>
    </recommendedName>
</protein>
<evidence type="ECO:0000256" key="1">
    <source>
        <dbReference type="ARBA" id="ARBA00001917"/>
    </source>
</evidence>
<keyword evidence="12" id="KW-1185">Reference proteome</keyword>
<name>A0ABV5KJZ3_9BACL</name>
<keyword evidence="4 8" id="KW-0288">FMN</keyword>
<keyword evidence="5 8" id="KW-0521">NADP</keyword>
<feature type="domain" description="Nitroreductase" evidence="10">
    <location>
        <begin position="7"/>
        <end position="167"/>
    </location>
</feature>
<evidence type="ECO:0000256" key="2">
    <source>
        <dbReference type="ARBA" id="ARBA00007118"/>
    </source>
</evidence>
<feature type="region of interest" description="Disordered" evidence="9">
    <location>
        <begin position="171"/>
        <end position="193"/>
    </location>
</feature>
<evidence type="ECO:0000259" key="10">
    <source>
        <dbReference type="Pfam" id="PF00881"/>
    </source>
</evidence>
<dbReference type="EC" id="1.-.-.-" evidence="8"/>
<dbReference type="PIRSF" id="PIRSF000232">
    <property type="entry name" value="YdjA"/>
    <property type="match status" value="1"/>
</dbReference>
<evidence type="ECO:0000256" key="6">
    <source>
        <dbReference type="ARBA" id="ARBA00023002"/>
    </source>
</evidence>
<dbReference type="InterPro" id="IPR052530">
    <property type="entry name" value="NAD(P)H_nitroreductase"/>
</dbReference>
<comment type="similarity">
    <text evidence="2 8">Belongs to the nitroreductase family.</text>
</comment>
<dbReference type="Proteomes" id="UP001589747">
    <property type="component" value="Unassembled WGS sequence"/>
</dbReference>
<reference evidence="11 12" key="1">
    <citation type="submission" date="2024-09" db="EMBL/GenBank/DDBJ databases">
        <authorList>
            <person name="Sun Q."/>
            <person name="Mori K."/>
        </authorList>
    </citation>
    <scope>NUCLEOTIDE SEQUENCE [LARGE SCALE GENOMIC DNA]</scope>
    <source>
        <strain evidence="11 12">TISTR 2452</strain>
    </source>
</reference>
<dbReference type="PANTHER" id="PTHR43821:SF1">
    <property type="entry name" value="NAD(P)H NITROREDUCTASE YDJA-RELATED"/>
    <property type="match status" value="1"/>
</dbReference>
<dbReference type="PANTHER" id="PTHR43821">
    <property type="entry name" value="NAD(P)H NITROREDUCTASE YDJA-RELATED"/>
    <property type="match status" value="1"/>
</dbReference>
<keyword evidence="3 8" id="KW-0285">Flavoprotein</keyword>
<dbReference type="InterPro" id="IPR029479">
    <property type="entry name" value="Nitroreductase"/>
</dbReference>
<keyword evidence="6 8" id="KW-0560">Oxidoreductase</keyword>
<evidence type="ECO:0000256" key="4">
    <source>
        <dbReference type="ARBA" id="ARBA00022643"/>
    </source>
</evidence>
<evidence type="ECO:0000256" key="8">
    <source>
        <dbReference type="PIRNR" id="PIRNR000232"/>
    </source>
</evidence>
<dbReference type="EMBL" id="JBHMDO010000010">
    <property type="protein sequence ID" value="MFB9325544.1"/>
    <property type="molecule type" value="Genomic_DNA"/>
</dbReference>
<dbReference type="CDD" id="cd02135">
    <property type="entry name" value="YdjA-like"/>
    <property type="match status" value="1"/>
</dbReference>
<accession>A0ABV5KJZ3</accession>
<sequence>MELFEAIYGRRSIGKVKQEPIARETIERILEAGTWAPNHRLTEPWRFFVMTGEGRNKLGGAYAAIALTGEAAKESEESLTKAEAARKKAYRAPLVIGVAVEPQNRAGVIEIEEYGAVFSAVQNMLLAVHALNLAAVWRTGEPCYHPLMNEAFGLREQDRMLGLLYIGEPDMAPPAPRREPASSKTVWIEDGES</sequence>
<comment type="cofactor">
    <cofactor evidence="1 8">
        <name>FMN</name>
        <dbReference type="ChEBI" id="CHEBI:58210"/>
    </cofactor>
</comment>
<dbReference type="SUPFAM" id="SSF55469">
    <property type="entry name" value="FMN-dependent nitroreductase-like"/>
    <property type="match status" value="1"/>
</dbReference>
<evidence type="ECO:0000256" key="3">
    <source>
        <dbReference type="ARBA" id="ARBA00022630"/>
    </source>
</evidence>
<dbReference type="RefSeq" id="WP_377491562.1">
    <property type="nucleotide sequence ID" value="NZ_JBHMDO010000010.1"/>
</dbReference>
<evidence type="ECO:0000256" key="5">
    <source>
        <dbReference type="ARBA" id="ARBA00022857"/>
    </source>
</evidence>
<dbReference type="Gene3D" id="3.40.109.10">
    <property type="entry name" value="NADH Oxidase"/>
    <property type="match status" value="1"/>
</dbReference>
<evidence type="ECO:0000313" key="12">
    <source>
        <dbReference type="Proteomes" id="UP001589747"/>
    </source>
</evidence>
<evidence type="ECO:0000256" key="9">
    <source>
        <dbReference type="SAM" id="MobiDB-lite"/>
    </source>
</evidence>